<comment type="similarity">
    <text evidence="3">Belongs to the nudE family.</text>
</comment>
<dbReference type="GO" id="GO:0000132">
    <property type="term" value="P:establishment of mitotic spindle orientation"/>
    <property type="evidence" value="ECO:0007669"/>
    <property type="project" value="TreeGrafter"/>
</dbReference>
<dbReference type="GO" id="GO:0007100">
    <property type="term" value="P:mitotic centrosome separation"/>
    <property type="evidence" value="ECO:0007669"/>
    <property type="project" value="TreeGrafter"/>
</dbReference>
<accession>A0AA35T5U8</accession>
<dbReference type="GO" id="GO:0005819">
    <property type="term" value="C:spindle"/>
    <property type="evidence" value="ECO:0007669"/>
    <property type="project" value="UniProtKB-SubCell"/>
</dbReference>
<feature type="region of interest" description="Disordered" evidence="8">
    <location>
        <begin position="214"/>
        <end position="291"/>
    </location>
</feature>
<keyword evidence="7" id="KW-0206">Cytoskeleton</keyword>
<dbReference type="Proteomes" id="UP001174909">
    <property type="component" value="Unassembled WGS sequence"/>
</dbReference>
<evidence type="ECO:0000256" key="1">
    <source>
        <dbReference type="ARBA" id="ARBA00004186"/>
    </source>
</evidence>
<dbReference type="GO" id="GO:0051642">
    <property type="term" value="P:centrosome localization"/>
    <property type="evidence" value="ECO:0007669"/>
    <property type="project" value="TreeGrafter"/>
</dbReference>
<dbReference type="GO" id="GO:0007059">
    <property type="term" value="P:chromosome segregation"/>
    <property type="evidence" value="ECO:0007669"/>
    <property type="project" value="TreeGrafter"/>
</dbReference>
<evidence type="ECO:0000256" key="5">
    <source>
        <dbReference type="ARBA" id="ARBA00022701"/>
    </source>
</evidence>
<dbReference type="EMBL" id="CASHTH010003151">
    <property type="protein sequence ID" value="CAI8040926.1"/>
    <property type="molecule type" value="Genomic_DNA"/>
</dbReference>
<dbReference type="PANTHER" id="PTHR10921:SF1">
    <property type="entry name" value="NUCLEAR DISTRIBUTION PROTEIN NUDE HOMOLOG"/>
    <property type="match status" value="1"/>
</dbReference>
<evidence type="ECO:0000256" key="7">
    <source>
        <dbReference type="ARBA" id="ARBA00023212"/>
    </source>
</evidence>
<comment type="subcellular location">
    <subcellularLocation>
        <location evidence="2">Cytoplasm</location>
        <location evidence="2">Cytoskeleton</location>
        <location evidence="2">Microtubule organizing center</location>
        <location evidence="2">Centrosome</location>
    </subcellularLocation>
    <subcellularLocation>
        <location evidence="1">Cytoplasm</location>
        <location evidence="1">Cytoskeleton</location>
        <location evidence="1">Spindle</location>
    </subcellularLocation>
</comment>
<dbReference type="GO" id="GO:0005813">
    <property type="term" value="C:centrosome"/>
    <property type="evidence" value="ECO:0007669"/>
    <property type="project" value="UniProtKB-SubCell"/>
</dbReference>
<keyword evidence="6" id="KW-0175">Coiled coil</keyword>
<feature type="compositionally biased region" description="Basic and acidic residues" evidence="8">
    <location>
        <begin position="10"/>
        <end position="21"/>
    </location>
</feature>
<evidence type="ECO:0000313" key="11">
    <source>
        <dbReference type="Proteomes" id="UP001174909"/>
    </source>
</evidence>
<dbReference type="GO" id="GO:0047496">
    <property type="term" value="P:vesicle transport along microtubule"/>
    <property type="evidence" value="ECO:0007669"/>
    <property type="project" value="TreeGrafter"/>
</dbReference>
<evidence type="ECO:0000256" key="3">
    <source>
        <dbReference type="ARBA" id="ARBA00007429"/>
    </source>
</evidence>
<evidence type="ECO:0000256" key="4">
    <source>
        <dbReference type="ARBA" id="ARBA00022490"/>
    </source>
</evidence>
<dbReference type="GO" id="GO:0008017">
    <property type="term" value="F:microtubule binding"/>
    <property type="evidence" value="ECO:0007669"/>
    <property type="project" value="InterPro"/>
</dbReference>
<proteinExistence type="inferred from homology"/>
<organism evidence="10 11">
    <name type="scientific">Geodia barretti</name>
    <name type="common">Barrett's horny sponge</name>
    <dbReference type="NCBI Taxonomy" id="519541"/>
    <lineage>
        <taxon>Eukaryota</taxon>
        <taxon>Metazoa</taxon>
        <taxon>Porifera</taxon>
        <taxon>Demospongiae</taxon>
        <taxon>Heteroscleromorpha</taxon>
        <taxon>Tetractinellida</taxon>
        <taxon>Astrophorina</taxon>
        <taxon>Geodiidae</taxon>
        <taxon>Geodia</taxon>
    </lineage>
</organism>
<feature type="region of interest" description="Disordered" evidence="8">
    <location>
        <begin position="1"/>
        <end position="33"/>
    </location>
</feature>
<dbReference type="GO" id="GO:0005871">
    <property type="term" value="C:kinesin complex"/>
    <property type="evidence" value="ECO:0007669"/>
    <property type="project" value="TreeGrafter"/>
</dbReference>
<name>A0AA35T5U8_GEOBA</name>
<dbReference type="Gene3D" id="6.10.250.1080">
    <property type="match status" value="1"/>
</dbReference>
<dbReference type="GO" id="GO:0007020">
    <property type="term" value="P:microtubule nucleation"/>
    <property type="evidence" value="ECO:0007669"/>
    <property type="project" value="TreeGrafter"/>
</dbReference>
<evidence type="ECO:0000313" key="10">
    <source>
        <dbReference type="EMBL" id="CAI8040926.1"/>
    </source>
</evidence>
<evidence type="ECO:0000256" key="6">
    <source>
        <dbReference type="ARBA" id="ARBA00023054"/>
    </source>
</evidence>
<evidence type="ECO:0000256" key="8">
    <source>
        <dbReference type="SAM" id="MobiDB-lite"/>
    </source>
</evidence>
<comment type="caution">
    <text evidence="10">The sequence shown here is derived from an EMBL/GenBank/DDBJ whole genome shotgun (WGS) entry which is preliminary data.</text>
</comment>
<protein>
    <submittedName>
        <fullName evidence="10">Nuclear distribution protein nudE-like 1</fullName>
    </submittedName>
</protein>
<dbReference type="PANTHER" id="PTHR10921">
    <property type="entry name" value="NUCLEAR DISTRIBUTION PROTEIN NUDE HOMOLOG 1"/>
    <property type="match status" value="1"/>
</dbReference>
<evidence type="ECO:0000259" key="9">
    <source>
        <dbReference type="Pfam" id="PF04880"/>
    </source>
</evidence>
<evidence type="ECO:0000256" key="2">
    <source>
        <dbReference type="ARBA" id="ARBA00004300"/>
    </source>
</evidence>
<keyword evidence="4" id="KW-0963">Cytoplasm</keyword>
<feature type="compositionally biased region" description="Low complexity" evidence="8">
    <location>
        <begin position="233"/>
        <end position="276"/>
    </location>
</feature>
<feature type="non-terminal residue" evidence="10">
    <location>
        <position position="370"/>
    </location>
</feature>
<dbReference type="AlphaFoldDB" id="A0AA35T5U8"/>
<dbReference type="InterPro" id="IPR033494">
    <property type="entry name" value="NUDE"/>
</dbReference>
<dbReference type="GO" id="GO:0005874">
    <property type="term" value="C:microtubule"/>
    <property type="evidence" value="ECO:0007669"/>
    <property type="project" value="UniProtKB-KW"/>
</dbReference>
<dbReference type="Pfam" id="PF04880">
    <property type="entry name" value="NUDE_C"/>
    <property type="match status" value="1"/>
</dbReference>
<sequence length="370" mass="41315">KVQIRSVRSSKRDGRDGDGRVETQFFTGKESGTMAESEGEVVFSSLQEELEYWKEKALEYRQSLEEVRAEFAEFQESSGELEGELEAQLDQVEKSNKDLMHRVARLDDENESLKSKLDSQQAEAFMTISTLQEERVELLALKDALQKYIRQLEQNNDDLERGKRVTVSSLEDFESKLNNAFERNAILENELDEKQRLAEMSQRLKDEVKELRSELNRKHRRVGSDEGAEQSGSAPQEEPASSAAPSTPRIATLSSTSHPPTPSTTTSPSPLIHTHTIPSTEPGTPRTAFTGIQNYTPSTRISALNMVGDLLRKVGALESRLASCRTHISTKDSRSANTPATDSSRAKRIHVQNKYNGDPTATVGFTKVTV</sequence>
<gene>
    <name evidence="10" type="ORF">GBAR_LOCUS22751</name>
</gene>
<reference evidence="10" key="1">
    <citation type="submission" date="2023-03" db="EMBL/GenBank/DDBJ databases">
        <authorList>
            <person name="Steffen K."/>
            <person name="Cardenas P."/>
        </authorList>
    </citation>
    <scope>NUCLEOTIDE SEQUENCE</scope>
</reference>
<keyword evidence="5" id="KW-0493">Microtubule</keyword>
<dbReference type="GO" id="GO:0000776">
    <property type="term" value="C:kinetochore"/>
    <property type="evidence" value="ECO:0007669"/>
    <property type="project" value="TreeGrafter"/>
</dbReference>
<feature type="domain" description="NUDE" evidence="9">
    <location>
        <begin position="169"/>
        <end position="346"/>
    </location>
</feature>
<keyword evidence="11" id="KW-1185">Reference proteome</keyword>
<dbReference type="InterPro" id="IPR006964">
    <property type="entry name" value="NUDE_dom"/>
</dbReference>